<evidence type="ECO:0000313" key="1">
    <source>
        <dbReference type="EMBL" id="PZE15981.1"/>
    </source>
</evidence>
<gene>
    <name evidence="1" type="ORF">DNU06_15145</name>
</gene>
<sequence>MVPKLKILTFKKRLLVMKQIYLLVLFCTSLVFSHKIVAQKYIGAGNAQGVTVTSSHNAKIYPGIYTASAQNTLQGEGLIAKKMEATRFLTQAGFGGTLDEIDWIANNSIEKWLANQLAMSPTYLADSTQMAYDIGLENYIANGGDSSNYTYRPDARHTSYAWWTNTMLAKDQLRQRAAYALSQIMVISFEGDLAGYGIGVSDYYDILIRNAFGNYKTMLSEISEHVAMGAYLSHLNNPKSDTANNIHPDENYAREIMQLFSIGLFQLNIDGSQKLDGNGNPIPTYDNNDIKELAKVFTGLSVGAREDGGNLYFYLGTWAADFKVPMMMYEDQHEAGQKTIIDGHVIPAGQTGKEDIADAIDHLFNHANVGPFMAKRLIQQLVKSNPSPNYIQTVAEAFNDNGEGVRGDMKKVFSTILMHPEARTCAAINDPAQGKLREPVLRYTQFARFFGGNSPHQGGRYFNYPSFLRDRVDQAPLHAQTVFNFYSPAFSPNGPLANANLVGPEFEIHNTRTSIGYTDMVYYWVESEILFLSYSSDALNSHITTSDLTSLTELAKDEDALIDYLDIYLCHGQLSQNTRSIIKNQLNALDPGLSGIDAKIRLAVYTVMISPDYVVLK</sequence>
<dbReference type="EMBL" id="QKSB01000013">
    <property type="protein sequence ID" value="PZE15981.1"/>
    <property type="molecule type" value="Genomic_DNA"/>
</dbReference>
<proteinExistence type="predicted"/>
<dbReference type="PANTHER" id="PTHR43737">
    <property type="entry name" value="BLL7424 PROTEIN"/>
    <property type="match status" value="1"/>
</dbReference>
<keyword evidence="2" id="KW-1185">Reference proteome</keyword>
<accession>A0A2W1MZF5</accession>
<dbReference type="Pfam" id="PF08811">
    <property type="entry name" value="DUF1800"/>
    <property type="match status" value="1"/>
</dbReference>
<evidence type="ECO:0000313" key="2">
    <source>
        <dbReference type="Proteomes" id="UP000249248"/>
    </source>
</evidence>
<dbReference type="InterPro" id="IPR014917">
    <property type="entry name" value="DUF1800"/>
</dbReference>
<organism evidence="1 2">
    <name type="scientific">Putridiphycobacter roseus</name>
    <dbReference type="NCBI Taxonomy" id="2219161"/>
    <lineage>
        <taxon>Bacteria</taxon>
        <taxon>Pseudomonadati</taxon>
        <taxon>Bacteroidota</taxon>
        <taxon>Flavobacteriia</taxon>
        <taxon>Flavobacteriales</taxon>
        <taxon>Crocinitomicaceae</taxon>
        <taxon>Putridiphycobacter</taxon>
    </lineage>
</organism>
<dbReference type="Proteomes" id="UP000249248">
    <property type="component" value="Unassembled WGS sequence"/>
</dbReference>
<comment type="caution">
    <text evidence="1">The sequence shown here is derived from an EMBL/GenBank/DDBJ whole genome shotgun (WGS) entry which is preliminary data.</text>
</comment>
<reference evidence="1 2" key="1">
    <citation type="submission" date="2018-06" db="EMBL/GenBank/DDBJ databases">
        <title>The draft genome sequence of Crocinitomix sp. SM1701.</title>
        <authorList>
            <person name="Zhang X."/>
        </authorList>
    </citation>
    <scope>NUCLEOTIDE SEQUENCE [LARGE SCALE GENOMIC DNA]</scope>
    <source>
        <strain evidence="1 2">SM1701</strain>
    </source>
</reference>
<dbReference type="PANTHER" id="PTHR43737:SF1">
    <property type="entry name" value="DUF1501 DOMAIN-CONTAINING PROTEIN"/>
    <property type="match status" value="1"/>
</dbReference>
<name>A0A2W1MZF5_9FLAO</name>
<dbReference type="AlphaFoldDB" id="A0A2W1MZF5"/>
<protein>
    <submittedName>
        <fullName evidence="1">DUF1800 domain-containing protein</fullName>
    </submittedName>
</protein>